<dbReference type="PANTHER" id="PTHR30055:SF175">
    <property type="entry name" value="HTH-TYPE TRANSCRIPTIONAL REPRESSOR KSTR2"/>
    <property type="match status" value="1"/>
</dbReference>
<evidence type="ECO:0000256" key="4">
    <source>
        <dbReference type="ARBA" id="ARBA00023163"/>
    </source>
</evidence>
<feature type="domain" description="HTH tetR-type" evidence="6">
    <location>
        <begin position="1"/>
        <end position="59"/>
    </location>
</feature>
<dbReference type="STRING" id="1302690.BUE76_08305"/>
<evidence type="ECO:0000256" key="2">
    <source>
        <dbReference type="ARBA" id="ARBA00023015"/>
    </source>
</evidence>
<dbReference type="Proteomes" id="UP000184368">
    <property type="component" value="Unassembled WGS sequence"/>
</dbReference>
<dbReference type="RefSeq" id="WP_073043914.1">
    <property type="nucleotide sequence ID" value="NZ_FQUO01000009.1"/>
</dbReference>
<keyword evidence="2" id="KW-0805">Transcription regulation</keyword>
<dbReference type="AlphaFoldDB" id="A0A1M5CPA6"/>
<evidence type="ECO:0000259" key="6">
    <source>
        <dbReference type="PROSITE" id="PS50977"/>
    </source>
</evidence>
<keyword evidence="8" id="KW-1185">Reference proteome</keyword>
<dbReference type="PROSITE" id="PS50977">
    <property type="entry name" value="HTH_TETR_2"/>
    <property type="match status" value="1"/>
</dbReference>
<dbReference type="InterPro" id="IPR050109">
    <property type="entry name" value="HTH-type_TetR-like_transc_reg"/>
</dbReference>
<dbReference type="GO" id="GO:0000976">
    <property type="term" value="F:transcription cis-regulatory region binding"/>
    <property type="evidence" value="ECO:0007669"/>
    <property type="project" value="TreeGrafter"/>
</dbReference>
<dbReference type="PANTHER" id="PTHR30055">
    <property type="entry name" value="HTH-TYPE TRANSCRIPTIONAL REGULATOR RUTR"/>
    <property type="match status" value="1"/>
</dbReference>
<evidence type="ECO:0000313" key="7">
    <source>
        <dbReference type="EMBL" id="SHF56614.1"/>
    </source>
</evidence>
<sequence length="202" mass="22921">MEELILGKARELFFSYGLKRISMDDLARRAGVSKKTIYQVVADKQELVSKVVRQLVQGHDECLAHCRRSAKNAVHEAVLQARQPFASLAAINCSFFYDLGKFFPEAWQLVQQHRNDQLEPHIIANLSRGIAEGLYRDSLDVALTAAIRLQQLQSVVLPGPFANQPFLLERLTGFYLHGITNNRGSELIETYLKEENLIKAKR</sequence>
<evidence type="ECO:0000256" key="1">
    <source>
        <dbReference type="ARBA" id="ARBA00022491"/>
    </source>
</evidence>
<evidence type="ECO:0000256" key="3">
    <source>
        <dbReference type="ARBA" id="ARBA00023125"/>
    </source>
</evidence>
<accession>A0A1M5CPA6</accession>
<reference evidence="7 8" key="1">
    <citation type="submission" date="2016-11" db="EMBL/GenBank/DDBJ databases">
        <authorList>
            <person name="Jaros S."/>
            <person name="Januszkiewicz K."/>
            <person name="Wedrychowicz H."/>
        </authorList>
    </citation>
    <scope>NUCLEOTIDE SEQUENCE [LARGE SCALE GENOMIC DNA]</scope>
    <source>
        <strain evidence="7 8">DSM 26897</strain>
    </source>
</reference>
<evidence type="ECO:0000313" key="8">
    <source>
        <dbReference type="Proteomes" id="UP000184368"/>
    </source>
</evidence>
<dbReference type="OrthoDB" id="881297at2"/>
<feature type="DNA-binding region" description="H-T-H motif" evidence="5">
    <location>
        <begin position="22"/>
        <end position="41"/>
    </location>
</feature>
<keyword evidence="3 5" id="KW-0238">DNA-binding</keyword>
<evidence type="ECO:0000256" key="5">
    <source>
        <dbReference type="PROSITE-ProRule" id="PRU00335"/>
    </source>
</evidence>
<dbReference type="Pfam" id="PF00440">
    <property type="entry name" value="TetR_N"/>
    <property type="match status" value="1"/>
</dbReference>
<dbReference type="PRINTS" id="PR00455">
    <property type="entry name" value="HTHTETR"/>
</dbReference>
<dbReference type="InterPro" id="IPR001647">
    <property type="entry name" value="HTH_TetR"/>
</dbReference>
<protein>
    <submittedName>
        <fullName evidence="7">Transcriptional regulator, TetR family</fullName>
    </submittedName>
</protein>
<gene>
    <name evidence="7" type="ORF">SAMN05444008_109160</name>
</gene>
<dbReference type="GO" id="GO:0003700">
    <property type="term" value="F:DNA-binding transcription factor activity"/>
    <property type="evidence" value="ECO:0007669"/>
    <property type="project" value="TreeGrafter"/>
</dbReference>
<keyword evidence="1" id="KW-0678">Repressor</keyword>
<proteinExistence type="predicted"/>
<dbReference type="InterPro" id="IPR009057">
    <property type="entry name" value="Homeodomain-like_sf"/>
</dbReference>
<name>A0A1M5CPA6_9BACT</name>
<dbReference type="PROSITE" id="PS00356">
    <property type="entry name" value="HTH_LACI_1"/>
    <property type="match status" value="1"/>
</dbReference>
<dbReference type="Gene3D" id="1.10.357.10">
    <property type="entry name" value="Tetracycline Repressor, domain 2"/>
    <property type="match status" value="1"/>
</dbReference>
<dbReference type="SUPFAM" id="SSF46689">
    <property type="entry name" value="Homeodomain-like"/>
    <property type="match status" value="1"/>
</dbReference>
<dbReference type="EMBL" id="FQUO01000009">
    <property type="protein sequence ID" value="SHF56614.1"/>
    <property type="molecule type" value="Genomic_DNA"/>
</dbReference>
<keyword evidence="4" id="KW-0804">Transcription</keyword>
<organism evidence="7 8">
    <name type="scientific">Cnuella takakiae</name>
    <dbReference type="NCBI Taxonomy" id="1302690"/>
    <lineage>
        <taxon>Bacteria</taxon>
        <taxon>Pseudomonadati</taxon>
        <taxon>Bacteroidota</taxon>
        <taxon>Chitinophagia</taxon>
        <taxon>Chitinophagales</taxon>
        <taxon>Chitinophagaceae</taxon>
        <taxon>Cnuella</taxon>
    </lineage>
</organism>